<dbReference type="STRING" id="1837282.A6F49_00525"/>
<evidence type="ECO:0000313" key="1">
    <source>
        <dbReference type="EMBL" id="OAV53978.1"/>
    </source>
</evidence>
<dbReference type="EMBL" id="LXEY01000102">
    <property type="protein sequence ID" value="OAV53978.1"/>
    <property type="molecule type" value="Genomic_DNA"/>
</dbReference>
<proteinExistence type="predicted"/>
<sequence length="63" mass="6879">MSLSFAIAYCEDYLLKKSRTSAPDETQPKATAAQLLTPTYRKLAKAVEDVQPTNVNSGNFQVG</sequence>
<name>A0A1B7LVM6_9MICC</name>
<organism evidence="1 2">
    <name type="scientific">Enteractinococcus helveticum</name>
    <dbReference type="NCBI Taxonomy" id="1837282"/>
    <lineage>
        <taxon>Bacteria</taxon>
        <taxon>Bacillati</taxon>
        <taxon>Actinomycetota</taxon>
        <taxon>Actinomycetes</taxon>
        <taxon>Micrococcales</taxon>
        <taxon>Micrococcaceae</taxon>
    </lineage>
</organism>
<protein>
    <submittedName>
        <fullName evidence="1">Uncharacterized protein</fullName>
    </submittedName>
</protein>
<accession>A0A1B7LVM6</accession>
<gene>
    <name evidence="1" type="ORF">A6F49_00525</name>
</gene>
<evidence type="ECO:0000313" key="2">
    <source>
        <dbReference type="Proteomes" id="UP000078292"/>
    </source>
</evidence>
<comment type="caution">
    <text evidence="1">The sequence shown here is derived from an EMBL/GenBank/DDBJ whole genome shotgun (WGS) entry which is preliminary data.</text>
</comment>
<reference evidence="1 2" key="1">
    <citation type="submission" date="2016-04" db="EMBL/GenBank/DDBJ databases">
        <title>First whole genome shotgun sequence of the bacterium Enteractinococcus sp. strain UASWS1574.</title>
        <authorList>
            <person name="Crovadore J."/>
            <person name="Chablais R."/>
            <person name="Lefort F."/>
        </authorList>
    </citation>
    <scope>NUCLEOTIDE SEQUENCE [LARGE SCALE GENOMIC DNA]</scope>
    <source>
        <strain evidence="1 2">UASWS1574</strain>
    </source>
</reference>
<dbReference type="Proteomes" id="UP000078292">
    <property type="component" value="Unassembled WGS sequence"/>
</dbReference>
<dbReference type="AlphaFoldDB" id="A0A1B7LVM6"/>
<keyword evidence="2" id="KW-1185">Reference proteome</keyword>